<gene>
    <name evidence="1" type="ORF">NPIL_701681</name>
</gene>
<dbReference type="Proteomes" id="UP000887013">
    <property type="component" value="Unassembled WGS sequence"/>
</dbReference>
<accession>A0A8X6NUC2</accession>
<dbReference type="EMBL" id="BMAW01108056">
    <property type="protein sequence ID" value="GFT32164.1"/>
    <property type="molecule type" value="Genomic_DNA"/>
</dbReference>
<reference evidence="1" key="1">
    <citation type="submission" date="2020-08" db="EMBL/GenBank/DDBJ databases">
        <title>Multicomponent nature underlies the extraordinary mechanical properties of spider dragline silk.</title>
        <authorList>
            <person name="Kono N."/>
            <person name="Nakamura H."/>
            <person name="Mori M."/>
            <person name="Yoshida Y."/>
            <person name="Ohtoshi R."/>
            <person name="Malay A.D."/>
            <person name="Moran D.A.P."/>
            <person name="Tomita M."/>
            <person name="Numata K."/>
            <person name="Arakawa K."/>
        </authorList>
    </citation>
    <scope>NUCLEOTIDE SEQUENCE</scope>
</reference>
<organism evidence="1 2">
    <name type="scientific">Nephila pilipes</name>
    <name type="common">Giant wood spider</name>
    <name type="synonym">Nephila maculata</name>
    <dbReference type="NCBI Taxonomy" id="299642"/>
    <lineage>
        <taxon>Eukaryota</taxon>
        <taxon>Metazoa</taxon>
        <taxon>Ecdysozoa</taxon>
        <taxon>Arthropoda</taxon>
        <taxon>Chelicerata</taxon>
        <taxon>Arachnida</taxon>
        <taxon>Araneae</taxon>
        <taxon>Araneomorphae</taxon>
        <taxon>Entelegynae</taxon>
        <taxon>Araneoidea</taxon>
        <taxon>Nephilidae</taxon>
        <taxon>Nephila</taxon>
    </lineage>
</organism>
<sequence length="116" mass="13503">MKKPRFYPVRTNPSSRNLSQDARFLSSTATSSPSFQKAPNLKRCPLKRSLTTSLKLIRDGFMKECKLPFFRRKLRTLAIRVTIIAKSHLQVGDAKRSFSYLLWNTSNMQIRLRLLE</sequence>
<evidence type="ECO:0000313" key="1">
    <source>
        <dbReference type="EMBL" id="GFT32164.1"/>
    </source>
</evidence>
<protein>
    <submittedName>
        <fullName evidence="1">Uncharacterized protein</fullName>
    </submittedName>
</protein>
<dbReference type="AlphaFoldDB" id="A0A8X6NUC2"/>
<name>A0A8X6NUC2_NEPPI</name>
<keyword evidence="2" id="KW-1185">Reference proteome</keyword>
<evidence type="ECO:0000313" key="2">
    <source>
        <dbReference type="Proteomes" id="UP000887013"/>
    </source>
</evidence>
<comment type="caution">
    <text evidence="1">The sequence shown here is derived from an EMBL/GenBank/DDBJ whole genome shotgun (WGS) entry which is preliminary data.</text>
</comment>
<proteinExistence type="predicted"/>